<evidence type="ECO:0000313" key="5">
    <source>
        <dbReference type="EMBL" id="ECG4922557.1"/>
    </source>
</evidence>
<dbReference type="Proteomes" id="UP000839561">
    <property type="component" value="Unassembled WGS sequence"/>
</dbReference>
<dbReference type="PROSITE" id="PS50830">
    <property type="entry name" value="TNASE_3"/>
    <property type="match status" value="1"/>
</dbReference>
<dbReference type="AlphaFoldDB" id="A0A5I5A1V9"/>
<dbReference type="InterPro" id="IPR016071">
    <property type="entry name" value="Staphylococal_nuclease_OB-fold"/>
</dbReference>
<keyword evidence="1" id="KW-0540">Nuclease</keyword>
<comment type="caution">
    <text evidence="5">The sequence shown here is derived from an EMBL/GenBank/DDBJ whole genome shotgun (WGS) entry which is preliminary data.</text>
</comment>
<sequence>MKWGVIWALGVSCSVNADVTGKVVKILDGDTIEVLSGEQATRIRLNGIDAPEKDQPYGQRSRQYLTSLIGGKQVVAVGNKKDRYGRLLATINLNNQDVNGIQVYAGMAWAYRYQGRLTVERYGEYEQNAKSAKRGLWSQRDPIEPMKWRKYKGH</sequence>
<name>A0A5I5A1V9_SALET</name>
<dbReference type="Gene3D" id="2.40.50.90">
    <property type="match status" value="1"/>
</dbReference>
<dbReference type="EMBL" id="AAIONP010000021">
    <property type="protein sequence ID" value="ECG4922557.1"/>
    <property type="molecule type" value="Genomic_DNA"/>
</dbReference>
<dbReference type="PANTHER" id="PTHR12302:SF3">
    <property type="entry name" value="SERINE_THREONINE-PROTEIN KINASE 31"/>
    <property type="match status" value="1"/>
</dbReference>
<feature type="domain" description="TNase-like" evidence="4">
    <location>
        <begin position="17"/>
        <end position="139"/>
    </location>
</feature>
<evidence type="ECO:0000256" key="3">
    <source>
        <dbReference type="ARBA" id="ARBA00022801"/>
    </source>
</evidence>
<reference evidence="5" key="1">
    <citation type="submission" date="2019-03" db="EMBL/GenBank/DDBJ databases">
        <authorList>
            <person name="Ashton P.M."/>
            <person name="Dallman T."/>
            <person name="Nair S."/>
            <person name="De Pinna E."/>
            <person name="Peters T."/>
            <person name="Grant K."/>
        </authorList>
    </citation>
    <scope>NUCLEOTIDE SEQUENCE [LARGE SCALE GENOMIC DNA]</scope>
    <source>
        <strain evidence="5">313260</strain>
    </source>
</reference>
<evidence type="ECO:0000256" key="1">
    <source>
        <dbReference type="ARBA" id="ARBA00022722"/>
    </source>
</evidence>
<keyword evidence="3" id="KW-0378">Hydrolase</keyword>
<keyword evidence="2" id="KW-0255">Endonuclease</keyword>
<proteinExistence type="predicted"/>
<evidence type="ECO:0000256" key="2">
    <source>
        <dbReference type="ARBA" id="ARBA00022759"/>
    </source>
</evidence>
<dbReference type="GO" id="GO:0016787">
    <property type="term" value="F:hydrolase activity"/>
    <property type="evidence" value="ECO:0007669"/>
    <property type="project" value="UniProtKB-KW"/>
</dbReference>
<dbReference type="SMART" id="SM00318">
    <property type="entry name" value="SNc"/>
    <property type="match status" value="1"/>
</dbReference>
<evidence type="ECO:0000259" key="4">
    <source>
        <dbReference type="PROSITE" id="PS50830"/>
    </source>
</evidence>
<gene>
    <name evidence="5" type="ORF">E0T03_21725</name>
</gene>
<dbReference type="PANTHER" id="PTHR12302">
    <property type="entry name" value="EBNA2 BINDING PROTEIN P100"/>
    <property type="match status" value="1"/>
</dbReference>
<accession>A0A5I5A1V9</accession>
<dbReference type="Pfam" id="PF00565">
    <property type="entry name" value="SNase"/>
    <property type="match status" value="1"/>
</dbReference>
<dbReference type="PROSITE" id="PS01123">
    <property type="entry name" value="TNASE_1"/>
    <property type="match status" value="1"/>
</dbReference>
<dbReference type="SUPFAM" id="SSF50199">
    <property type="entry name" value="Staphylococcal nuclease"/>
    <property type="match status" value="1"/>
</dbReference>
<dbReference type="InterPro" id="IPR002071">
    <property type="entry name" value="Thermonucl_AS"/>
</dbReference>
<dbReference type="GO" id="GO:0003676">
    <property type="term" value="F:nucleic acid binding"/>
    <property type="evidence" value="ECO:0007669"/>
    <property type="project" value="InterPro"/>
</dbReference>
<dbReference type="GO" id="GO:0004519">
    <property type="term" value="F:endonuclease activity"/>
    <property type="evidence" value="ECO:0007669"/>
    <property type="project" value="UniProtKB-KW"/>
</dbReference>
<protein>
    <submittedName>
        <fullName evidence="5">Nuclease</fullName>
    </submittedName>
</protein>
<dbReference type="InterPro" id="IPR035437">
    <property type="entry name" value="SNase_OB-fold_sf"/>
</dbReference>
<organism evidence="5">
    <name type="scientific">Salmonella enterica subsp. enterica serovar Vitkin</name>
    <dbReference type="NCBI Taxonomy" id="2565162"/>
    <lineage>
        <taxon>Bacteria</taxon>
        <taxon>Pseudomonadati</taxon>
        <taxon>Pseudomonadota</taxon>
        <taxon>Gammaproteobacteria</taxon>
        <taxon>Enterobacterales</taxon>
        <taxon>Enterobacteriaceae</taxon>
        <taxon>Salmonella</taxon>
    </lineage>
</organism>